<dbReference type="RefSeq" id="WP_213111176.1">
    <property type="nucleotide sequence ID" value="NZ_JAGYPJ010000001.1"/>
</dbReference>
<dbReference type="AlphaFoldDB" id="A0A942YNT1"/>
<accession>A0A942YNT1</accession>
<organism evidence="1 2">
    <name type="scientific">Lederbergia citrisecunda</name>
    <dbReference type="NCBI Taxonomy" id="2833583"/>
    <lineage>
        <taxon>Bacteria</taxon>
        <taxon>Bacillati</taxon>
        <taxon>Bacillota</taxon>
        <taxon>Bacilli</taxon>
        <taxon>Bacillales</taxon>
        <taxon>Bacillaceae</taxon>
        <taxon>Lederbergia</taxon>
    </lineage>
</organism>
<dbReference type="Proteomes" id="UP000682713">
    <property type="component" value="Unassembled WGS sequence"/>
</dbReference>
<sequence>MNDKKQQVHLAAILELLHSKGYEEKITLRQLVTEAQELLNPLIMKKETPK</sequence>
<protein>
    <submittedName>
        <fullName evidence="1">Uncharacterized protein</fullName>
    </submittedName>
</protein>
<evidence type="ECO:0000313" key="2">
    <source>
        <dbReference type="Proteomes" id="UP000682713"/>
    </source>
</evidence>
<gene>
    <name evidence="1" type="ORF">KHA93_13335</name>
</gene>
<name>A0A942YNT1_9BACI</name>
<evidence type="ECO:0000313" key="1">
    <source>
        <dbReference type="EMBL" id="MBS4200616.1"/>
    </source>
</evidence>
<dbReference type="EMBL" id="JAGYPJ010000001">
    <property type="protein sequence ID" value="MBS4200616.1"/>
    <property type="molecule type" value="Genomic_DNA"/>
</dbReference>
<proteinExistence type="predicted"/>
<comment type="caution">
    <text evidence="1">The sequence shown here is derived from an EMBL/GenBank/DDBJ whole genome shotgun (WGS) entry which is preliminary data.</text>
</comment>
<keyword evidence="2" id="KW-1185">Reference proteome</keyword>
<reference evidence="1 2" key="1">
    <citation type="submission" date="2021-05" db="EMBL/GenBank/DDBJ databases">
        <title>Novel Bacillus species.</title>
        <authorList>
            <person name="Liu G."/>
        </authorList>
    </citation>
    <scope>NUCLEOTIDE SEQUENCE [LARGE SCALE GENOMIC DNA]</scope>
    <source>
        <strain evidence="1 2">FJAT-49732</strain>
    </source>
</reference>